<proteinExistence type="predicted"/>
<dbReference type="PANTHER" id="PTHR46450:SF24">
    <property type="entry name" value="HISTONE-LYSINE N-METHYLTRANSFERASE SUVR4"/>
    <property type="match status" value="1"/>
</dbReference>
<reference evidence="1" key="1">
    <citation type="submission" date="2014-09" db="EMBL/GenBank/DDBJ databases">
        <authorList>
            <person name="Magalhaes I.L.F."/>
            <person name="Oliveira U."/>
            <person name="Santos F.R."/>
            <person name="Vidigal T.H.D.A."/>
            <person name="Brescovit A.D."/>
            <person name="Santos A.J."/>
        </authorList>
    </citation>
    <scope>NUCLEOTIDE SEQUENCE</scope>
    <source>
        <tissue evidence="1">Shoot tissue taken approximately 20 cm above the soil surface</tissue>
    </source>
</reference>
<dbReference type="AlphaFoldDB" id="A0A0A9GZV8"/>
<dbReference type="PANTHER" id="PTHR46450">
    <property type="entry name" value="INACTIVE HISTONE-LYSINE N-METHYLTRANSFERASE SUVR1-RELATED"/>
    <property type="match status" value="1"/>
</dbReference>
<accession>A0A0A9GZV8</accession>
<protein>
    <submittedName>
        <fullName evidence="1">Uncharacterized protein</fullName>
    </submittedName>
</protein>
<evidence type="ECO:0000313" key="1">
    <source>
        <dbReference type="EMBL" id="JAE30067.1"/>
    </source>
</evidence>
<organism evidence="1">
    <name type="scientific">Arundo donax</name>
    <name type="common">Giant reed</name>
    <name type="synonym">Donax arundinaceus</name>
    <dbReference type="NCBI Taxonomy" id="35708"/>
    <lineage>
        <taxon>Eukaryota</taxon>
        <taxon>Viridiplantae</taxon>
        <taxon>Streptophyta</taxon>
        <taxon>Embryophyta</taxon>
        <taxon>Tracheophyta</taxon>
        <taxon>Spermatophyta</taxon>
        <taxon>Magnoliopsida</taxon>
        <taxon>Liliopsida</taxon>
        <taxon>Poales</taxon>
        <taxon>Poaceae</taxon>
        <taxon>PACMAD clade</taxon>
        <taxon>Arundinoideae</taxon>
        <taxon>Arundineae</taxon>
        <taxon>Arundo</taxon>
    </lineage>
</organism>
<dbReference type="EMBL" id="GBRH01167829">
    <property type="protein sequence ID" value="JAE30067.1"/>
    <property type="molecule type" value="Transcribed_RNA"/>
</dbReference>
<name>A0A0A9GZV8_ARUDO</name>
<reference evidence="1" key="2">
    <citation type="journal article" date="2015" name="Data Brief">
        <title>Shoot transcriptome of the giant reed, Arundo donax.</title>
        <authorList>
            <person name="Barrero R.A."/>
            <person name="Guerrero F.D."/>
            <person name="Moolhuijzen P."/>
            <person name="Goolsby J.A."/>
            <person name="Tidwell J."/>
            <person name="Bellgard S.E."/>
            <person name="Bellgard M.I."/>
        </authorList>
    </citation>
    <scope>NUCLEOTIDE SEQUENCE</scope>
    <source>
        <tissue evidence="1">Shoot tissue taken approximately 20 cm above the soil surface</tissue>
    </source>
</reference>
<sequence length="292" mass="31903">MYISPLGALPELKHPQIRASIRSRQTIADDMPSSVTAHKRTRQMMDEDFQHAVFLREPKLEPDMDAVPYSAAASSCQNAQVGIISHLHNTSFLGSADPVALPPPNQNPSNISGAKDGTIRHCRSTAASTSFVEPMNCMMEEPQNLESALDHTAVMHNTGTGYAFERTQEAPCLHTVVASSTMGEVNMSITCSIEPSKFCMPDLEAVFKMVEDKFLRSYKILPPNFSVGSLINEICQCVAQLGNDHSAEYNIQSDAFDNGRNSQNESMTTSAPFEESISCMNTGSGKYKAAEE</sequence>